<feature type="region of interest" description="Disordered" evidence="1">
    <location>
        <begin position="1"/>
        <end position="53"/>
    </location>
</feature>
<evidence type="ECO:0000256" key="1">
    <source>
        <dbReference type="SAM" id="MobiDB-lite"/>
    </source>
</evidence>
<evidence type="ECO:0000256" key="2">
    <source>
        <dbReference type="SAM" id="Phobius"/>
    </source>
</evidence>
<feature type="transmembrane region" description="Helical" evidence="2">
    <location>
        <begin position="156"/>
        <end position="174"/>
    </location>
</feature>
<dbReference type="AlphaFoldDB" id="A0A3M6UQY1"/>
<proteinExistence type="predicted"/>
<keyword evidence="2" id="KW-0472">Membrane</keyword>
<feature type="compositionally biased region" description="Basic residues" evidence="1">
    <location>
        <begin position="28"/>
        <end position="47"/>
    </location>
</feature>
<keyword evidence="4" id="KW-1185">Reference proteome</keyword>
<gene>
    <name evidence="3" type="ORF">pdam_00024294</name>
</gene>
<reference evidence="3 4" key="1">
    <citation type="journal article" date="2018" name="Sci. Rep.">
        <title>Comparative analysis of the Pocillopora damicornis genome highlights role of immune system in coral evolution.</title>
        <authorList>
            <person name="Cunning R."/>
            <person name="Bay R.A."/>
            <person name="Gillette P."/>
            <person name="Baker A.C."/>
            <person name="Traylor-Knowles N."/>
        </authorList>
    </citation>
    <scope>NUCLEOTIDE SEQUENCE [LARGE SCALE GENOMIC DNA]</scope>
    <source>
        <strain evidence="3">RSMAS</strain>
        <tissue evidence="3">Whole animal</tissue>
    </source>
</reference>
<evidence type="ECO:0000313" key="4">
    <source>
        <dbReference type="Proteomes" id="UP000275408"/>
    </source>
</evidence>
<evidence type="ECO:0000313" key="3">
    <source>
        <dbReference type="EMBL" id="RMX56055.1"/>
    </source>
</evidence>
<feature type="compositionally biased region" description="Basic and acidic residues" evidence="1">
    <location>
        <begin position="17"/>
        <end position="27"/>
    </location>
</feature>
<dbReference type="Proteomes" id="UP000275408">
    <property type="component" value="Unassembled WGS sequence"/>
</dbReference>
<name>A0A3M6UQY1_POCDA</name>
<organism evidence="3 4">
    <name type="scientific">Pocillopora damicornis</name>
    <name type="common">Cauliflower coral</name>
    <name type="synonym">Millepora damicornis</name>
    <dbReference type="NCBI Taxonomy" id="46731"/>
    <lineage>
        <taxon>Eukaryota</taxon>
        <taxon>Metazoa</taxon>
        <taxon>Cnidaria</taxon>
        <taxon>Anthozoa</taxon>
        <taxon>Hexacorallia</taxon>
        <taxon>Scleractinia</taxon>
        <taxon>Astrocoeniina</taxon>
        <taxon>Pocilloporidae</taxon>
        <taxon>Pocillopora</taxon>
    </lineage>
</organism>
<comment type="caution">
    <text evidence="3">The sequence shown here is derived from an EMBL/GenBank/DDBJ whole genome shotgun (WGS) entry which is preliminary data.</text>
</comment>
<sequence length="199" mass="22382">MKYSSRLQKKCRPGTGVKKEVKKELKRNPKRTKKRSEGKAPAVKKAKAASAKSNSNLVEFLQESQSKDHKLFKCLANKEAERDLLSRPTNGSPSEMWSFPELSTLNRDFMALLALQFVAFKPGVQEILENQNTEAVFVKVAFGSLDASGKITLHKLGLNFLYWAWSCFAALFIYKGKRLAKKQLQADWSVNPTSAACYC</sequence>
<keyword evidence="2" id="KW-1133">Transmembrane helix</keyword>
<protein>
    <submittedName>
        <fullName evidence="3">Uncharacterized protein</fullName>
    </submittedName>
</protein>
<accession>A0A3M6UQY1</accession>
<keyword evidence="2" id="KW-0812">Transmembrane</keyword>
<dbReference type="EMBL" id="RCHS01000934">
    <property type="protein sequence ID" value="RMX56055.1"/>
    <property type="molecule type" value="Genomic_DNA"/>
</dbReference>